<sequence length="346" mass="41071">MSLQLIEKESNDPFLKQATFIANLFLRTDLMNYVFKEIFKIDFDLSQTNLVKTEIVFHDMNYRFGFTERDLNANKIFINSLFYKRLNYLERSKKFSKCSRVKRKKNKEIKTILMFIAITILHEIGHLLFRWKGILNTAFRTIVEPGYFLESKLFGGKVRFIKRPNQNWDESSKIIGIAILKKKSKQKRISVRTLSYKKYIKKAFGKTISAYFYQEPVFDFYYLDKHDSVLEFNDEKILVIPRKPDYIRGPVFFSSDYGERTCHVQNPVCEQIEEDCCKIINKMVREYLDKSQVKNKVYLILKLSRKMSEIIREVGDANSDLYKKLKDADKVKLESELNALMFNDII</sequence>
<dbReference type="Proteomes" id="UP000663879">
    <property type="component" value="Unassembled WGS sequence"/>
</dbReference>
<dbReference type="OrthoDB" id="10159058at2759"/>
<reference evidence="1" key="1">
    <citation type="submission" date="2021-02" db="EMBL/GenBank/DDBJ databases">
        <authorList>
            <person name="Nowell W R."/>
        </authorList>
    </citation>
    <scope>NUCLEOTIDE SEQUENCE</scope>
    <source>
        <strain evidence="1">Ploen Becks lab</strain>
    </source>
</reference>
<keyword evidence="2" id="KW-1185">Reference proteome</keyword>
<name>A0A813PDG4_9BILA</name>
<accession>A0A813PDG4</accession>
<protein>
    <submittedName>
        <fullName evidence="1">Uncharacterized protein</fullName>
    </submittedName>
</protein>
<organism evidence="1 2">
    <name type="scientific">Brachionus calyciflorus</name>
    <dbReference type="NCBI Taxonomy" id="104777"/>
    <lineage>
        <taxon>Eukaryota</taxon>
        <taxon>Metazoa</taxon>
        <taxon>Spiralia</taxon>
        <taxon>Gnathifera</taxon>
        <taxon>Rotifera</taxon>
        <taxon>Eurotatoria</taxon>
        <taxon>Monogononta</taxon>
        <taxon>Pseudotrocha</taxon>
        <taxon>Ploima</taxon>
        <taxon>Brachionidae</taxon>
        <taxon>Brachionus</taxon>
    </lineage>
</organism>
<dbReference type="EMBL" id="CAJNOC010000350">
    <property type="protein sequence ID" value="CAF0748912.1"/>
    <property type="molecule type" value="Genomic_DNA"/>
</dbReference>
<evidence type="ECO:0000313" key="2">
    <source>
        <dbReference type="Proteomes" id="UP000663879"/>
    </source>
</evidence>
<gene>
    <name evidence="1" type="ORF">OXX778_LOCUS3804</name>
</gene>
<proteinExistence type="predicted"/>
<dbReference type="AlphaFoldDB" id="A0A813PDG4"/>
<evidence type="ECO:0000313" key="1">
    <source>
        <dbReference type="EMBL" id="CAF0748912.1"/>
    </source>
</evidence>
<comment type="caution">
    <text evidence="1">The sequence shown here is derived from an EMBL/GenBank/DDBJ whole genome shotgun (WGS) entry which is preliminary data.</text>
</comment>